<feature type="transmembrane region" description="Helical" evidence="5">
    <location>
        <begin position="300"/>
        <end position="321"/>
    </location>
</feature>
<evidence type="ECO:0000256" key="1">
    <source>
        <dbReference type="ARBA" id="ARBA00004141"/>
    </source>
</evidence>
<feature type="transmembrane region" description="Helical" evidence="5">
    <location>
        <begin position="227"/>
        <end position="248"/>
    </location>
</feature>
<feature type="transmembrane region" description="Helical" evidence="5">
    <location>
        <begin position="268"/>
        <end position="288"/>
    </location>
</feature>
<gene>
    <name evidence="7" type="ORF">JMA39_02865</name>
</gene>
<keyword evidence="4 5" id="KW-0472">Membrane</keyword>
<dbReference type="RefSeq" id="WP_202720306.1">
    <property type="nucleotide sequence ID" value="NZ_BPEX01000018.1"/>
</dbReference>
<evidence type="ECO:0000256" key="3">
    <source>
        <dbReference type="ARBA" id="ARBA00022989"/>
    </source>
</evidence>
<dbReference type="InterPro" id="IPR049453">
    <property type="entry name" value="Memb_transporter_dom"/>
</dbReference>
<dbReference type="Pfam" id="PF13515">
    <property type="entry name" value="FUSC_2"/>
    <property type="match status" value="1"/>
</dbReference>
<feature type="domain" description="Integral membrane bound transporter" evidence="6">
    <location>
        <begin position="189"/>
        <end position="313"/>
    </location>
</feature>
<evidence type="ECO:0000256" key="5">
    <source>
        <dbReference type="SAM" id="Phobius"/>
    </source>
</evidence>
<comment type="caution">
    <text evidence="7">The sequence shown here is derived from an EMBL/GenBank/DDBJ whole genome shotgun (WGS) entry which is preliminary data.</text>
</comment>
<dbReference type="Proteomes" id="UP000604898">
    <property type="component" value="Unassembled WGS sequence"/>
</dbReference>
<organism evidence="7 8">
    <name type="scientific">Shewanella schlegeliana</name>
    <dbReference type="NCBI Taxonomy" id="190308"/>
    <lineage>
        <taxon>Bacteria</taxon>
        <taxon>Pseudomonadati</taxon>
        <taxon>Pseudomonadota</taxon>
        <taxon>Gammaproteobacteria</taxon>
        <taxon>Alteromonadales</taxon>
        <taxon>Shewanellaceae</taxon>
        <taxon>Shewanella</taxon>
    </lineage>
</organism>
<name>A0ABS1SXR7_9GAMM</name>
<reference evidence="7 8" key="1">
    <citation type="submission" date="2021-01" db="EMBL/GenBank/DDBJ databases">
        <title>Genome sequence of Shewanella schlegeliana JCM 11561.</title>
        <authorList>
            <person name="Zhang H."/>
            <person name="Li C."/>
        </authorList>
    </citation>
    <scope>NUCLEOTIDE SEQUENCE [LARGE SCALE GENOMIC DNA]</scope>
    <source>
        <strain evidence="7 8">JCM 11561</strain>
    </source>
</reference>
<evidence type="ECO:0000259" key="6">
    <source>
        <dbReference type="Pfam" id="PF13515"/>
    </source>
</evidence>
<feature type="transmembrane region" description="Helical" evidence="5">
    <location>
        <begin position="132"/>
        <end position="152"/>
    </location>
</feature>
<sequence>MLTTPTKDDWIRGCLYAIAMGIPLLLDQWITRDISAFIALGAMFTLRLDPRCQPKHQIMAMMGGMLLMVSAGILGNLLVGHRELAIAALLFFSFIAGQPKPELSYFSLLGKFVAAAFVLVEVGFPATLTTVLAYLSGALLALLLTLMQPRLFPTKATGWSPSNEWRELLSGHFNGPLYGFTLPLTILAAMLTANWLNAQHASWVGLTVLFVMHVDAANAWKKIGMRIAGTLLGVICAYIAVSYLPSWSFPYLIMLAAVFMPTCLRQSYLLFSWLITMVILLVVDLAMLQQGGDEFLIQWRFIDTLIGCAWVAVSLTLLRLGRKWWPNQPDLP</sequence>
<keyword evidence="3 5" id="KW-1133">Transmembrane helix</keyword>
<evidence type="ECO:0000256" key="4">
    <source>
        <dbReference type="ARBA" id="ARBA00023136"/>
    </source>
</evidence>
<evidence type="ECO:0000256" key="2">
    <source>
        <dbReference type="ARBA" id="ARBA00022692"/>
    </source>
</evidence>
<accession>A0ABS1SXR7</accession>
<protein>
    <submittedName>
        <fullName evidence="7">FUSC family protein</fullName>
    </submittedName>
</protein>
<keyword evidence="8" id="KW-1185">Reference proteome</keyword>
<evidence type="ECO:0000313" key="8">
    <source>
        <dbReference type="Proteomes" id="UP000604898"/>
    </source>
</evidence>
<keyword evidence="2 5" id="KW-0812">Transmembrane</keyword>
<comment type="subcellular location">
    <subcellularLocation>
        <location evidence="1">Membrane</location>
        <topology evidence="1">Multi-pass membrane protein</topology>
    </subcellularLocation>
</comment>
<feature type="transmembrane region" description="Helical" evidence="5">
    <location>
        <begin position="84"/>
        <end position="101"/>
    </location>
</feature>
<evidence type="ECO:0000313" key="7">
    <source>
        <dbReference type="EMBL" id="MBL4912081.1"/>
    </source>
</evidence>
<feature type="transmembrane region" description="Helical" evidence="5">
    <location>
        <begin position="58"/>
        <end position="78"/>
    </location>
</feature>
<dbReference type="EMBL" id="JAESVD010000001">
    <property type="protein sequence ID" value="MBL4912081.1"/>
    <property type="molecule type" value="Genomic_DNA"/>
</dbReference>
<feature type="transmembrane region" description="Helical" evidence="5">
    <location>
        <begin position="173"/>
        <end position="195"/>
    </location>
</feature>
<proteinExistence type="predicted"/>